<evidence type="ECO:0000313" key="6">
    <source>
        <dbReference type="EMBL" id="SUS08837.1"/>
    </source>
</evidence>
<keyword evidence="3" id="KW-0687">Ribonucleoprotein</keyword>
<sequence length="174" mass="18258">MKLNEIRDNPGAARPRKRVGRGIGSGTGKTAGRGHKGQWARTGAGGKVGFEGGQMPLYRRLPKRGFKPLFRCDFVEVNLDRLQAAIDAGKVDATVPIDEAAMQAAGLFKRRRDGVRLLGRGDLTAKVAIEVAGATKSAVAAVEKAGGTVTIRGDAVAQKQRKGEAGADKPAAKD</sequence>
<dbReference type="GO" id="GO:0003735">
    <property type="term" value="F:structural constituent of ribosome"/>
    <property type="evidence" value="ECO:0007669"/>
    <property type="project" value="InterPro"/>
</dbReference>
<evidence type="ECO:0000256" key="4">
    <source>
        <dbReference type="SAM" id="MobiDB-lite"/>
    </source>
</evidence>
<evidence type="ECO:0000256" key="3">
    <source>
        <dbReference type="ARBA" id="ARBA00023274"/>
    </source>
</evidence>
<dbReference type="AlphaFoldDB" id="A0A380TLD4"/>
<proteinExistence type="inferred from homology"/>
<dbReference type="InterPro" id="IPR030878">
    <property type="entry name" value="Ribosomal_uL15"/>
</dbReference>
<dbReference type="InterPro" id="IPR021131">
    <property type="entry name" value="Ribosomal_uL15/eL18"/>
</dbReference>
<dbReference type="InterPro" id="IPR005749">
    <property type="entry name" value="Ribosomal_uL15_bac-type"/>
</dbReference>
<gene>
    <name evidence="6" type="primary">rplO</name>
    <name evidence="6" type="ORF">DF3PB_900003</name>
</gene>
<evidence type="ECO:0000256" key="1">
    <source>
        <dbReference type="ARBA" id="ARBA00007320"/>
    </source>
</evidence>
<dbReference type="Gene3D" id="3.100.10.10">
    <property type="match status" value="1"/>
</dbReference>
<evidence type="ECO:0000256" key="2">
    <source>
        <dbReference type="ARBA" id="ARBA00022980"/>
    </source>
</evidence>
<accession>A0A380TLD4</accession>
<feature type="compositionally biased region" description="Basic and acidic residues" evidence="4">
    <location>
        <begin position="161"/>
        <end position="174"/>
    </location>
</feature>
<dbReference type="GO" id="GO:0022625">
    <property type="term" value="C:cytosolic large ribosomal subunit"/>
    <property type="evidence" value="ECO:0007669"/>
    <property type="project" value="TreeGrafter"/>
</dbReference>
<dbReference type="GO" id="GO:0006412">
    <property type="term" value="P:translation"/>
    <property type="evidence" value="ECO:0007669"/>
    <property type="project" value="InterPro"/>
</dbReference>
<name>A0A380TLD4_9ZZZZ</name>
<comment type="similarity">
    <text evidence="1">Belongs to the universal ribosomal protein uL15 family.</text>
</comment>
<dbReference type="InterPro" id="IPR001196">
    <property type="entry name" value="Ribosomal_uL15_CS"/>
</dbReference>
<organism evidence="6">
    <name type="scientific">metagenome</name>
    <dbReference type="NCBI Taxonomy" id="256318"/>
    <lineage>
        <taxon>unclassified sequences</taxon>
        <taxon>metagenomes</taxon>
    </lineage>
</organism>
<dbReference type="Pfam" id="PF00828">
    <property type="entry name" value="Ribosomal_L27A"/>
    <property type="match status" value="1"/>
</dbReference>
<feature type="region of interest" description="Disordered" evidence="4">
    <location>
        <begin position="155"/>
        <end position="174"/>
    </location>
</feature>
<dbReference type="PROSITE" id="PS00475">
    <property type="entry name" value="RIBOSOMAL_L15"/>
    <property type="match status" value="1"/>
</dbReference>
<evidence type="ECO:0000259" key="5">
    <source>
        <dbReference type="Pfam" id="PF00828"/>
    </source>
</evidence>
<keyword evidence="2" id="KW-0689">Ribosomal protein</keyword>
<dbReference type="SUPFAM" id="SSF52080">
    <property type="entry name" value="Ribosomal proteins L15p and L18e"/>
    <property type="match status" value="1"/>
</dbReference>
<protein>
    <submittedName>
        <fullName evidence="6">50S ribosomal subunit protein L15</fullName>
    </submittedName>
</protein>
<dbReference type="PANTHER" id="PTHR12934">
    <property type="entry name" value="50S RIBOSOMAL PROTEIN L15"/>
    <property type="match status" value="1"/>
</dbReference>
<dbReference type="NCBIfam" id="TIGR01071">
    <property type="entry name" value="rplO_bact"/>
    <property type="match status" value="1"/>
</dbReference>
<feature type="compositionally biased region" description="Gly residues" evidence="4">
    <location>
        <begin position="21"/>
        <end position="31"/>
    </location>
</feature>
<feature type="domain" description="Large ribosomal subunit protein uL15/eL18" evidence="5">
    <location>
        <begin position="76"/>
        <end position="150"/>
    </location>
</feature>
<reference evidence="6" key="1">
    <citation type="submission" date="2018-07" db="EMBL/GenBank/DDBJ databases">
        <authorList>
            <person name="Quirk P.G."/>
            <person name="Krulwich T.A."/>
        </authorList>
    </citation>
    <scope>NUCLEOTIDE SEQUENCE</scope>
</reference>
<dbReference type="HAMAP" id="MF_01341">
    <property type="entry name" value="Ribosomal_uL15"/>
    <property type="match status" value="1"/>
</dbReference>
<feature type="region of interest" description="Disordered" evidence="4">
    <location>
        <begin position="1"/>
        <end position="45"/>
    </location>
</feature>
<dbReference type="PANTHER" id="PTHR12934:SF11">
    <property type="entry name" value="LARGE RIBOSOMAL SUBUNIT PROTEIN UL15M"/>
    <property type="match status" value="1"/>
</dbReference>
<dbReference type="EMBL" id="UIDG01000646">
    <property type="protein sequence ID" value="SUS08837.1"/>
    <property type="molecule type" value="Genomic_DNA"/>
</dbReference>
<dbReference type="InterPro" id="IPR036227">
    <property type="entry name" value="Ribosomal_uL15/eL18_sf"/>
</dbReference>